<evidence type="ECO:0000256" key="1">
    <source>
        <dbReference type="SAM" id="MobiDB-lite"/>
    </source>
</evidence>
<evidence type="ECO:0000313" key="3">
    <source>
        <dbReference type="Proteomes" id="UP000032141"/>
    </source>
</evidence>
<reference evidence="2" key="2">
    <citation type="submission" date="2015-03" db="UniProtKB">
        <authorList>
            <consortium name="EnsemblPlants"/>
        </authorList>
    </citation>
    <scope>IDENTIFICATION</scope>
</reference>
<dbReference type="EnsemblPlants" id="Bo6g084810.1">
    <property type="protein sequence ID" value="Bo6g084810.1"/>
    <property type="gene ID" value="Bo6g084810"/>
</dbReference>
<feature type="compositionally biased region" description="Acidic residues" evidence="1">
    <location>
        <begin position="1"/>
        <end position="11"/>
    </location>
</feature>
<feature type="region of interest" description="Disordered" evidence="1">
    <location>
        <begin position="1"/>
        <end position="29"/>
    </location>
</feature>
<organism evidence="2 3">
    <name type="scientific">Brassica oleracea var. oleracea</name>
    <dbReference type="NCBI Taxonomy" id="109376"/>
    <lineage>
        <taxon>Eukaryota</taxon>
        <taxon>Viridiplantae</taxon>
        <taxon>Streptophyta</taxon>
        <taxon>Embryophyta</taxon>
        <taxon>Tracheophyta</taxon>
        <taxon>Spermatophyta</taxon>
        <taxon>Magnoliopsida</taxon>
        <taxon>eudicotyledons</taxon>
        <taxon>Gunneridae</taxon>
        <taxon>Pentapetalae</taxon>
        <taxon>rosids</taxon>
        <taxon>malvids</taxon>
        <taxon>Brassicales</taxon>
        <taxon>Brassicaceae</taxon>
        <taxon>Brassiceae</taxon>
        <taxon>Brassica</taxon>
    </lineage>
</organism>
<evidence type="ECO:0000313" key="2">
    <source>
        <dbReference type="EnsemblPlants" id="Bo6g084810.1"/>
    </source>
</evidence>
<name>A0A0D3CWB7_BRAOL</name>
<proteinExistence type="predicted"/>
<dbReference type="Proteomes" id="UP000032141">
    <property type="component" value="Chromosome C6"/>
</dbReference>
<reference evidence="2 3" key="1">
    <citation type="journal article" date="2014" name="Genome Biol.">
        <title>Transcriptome and methylome profiling reveals relics of genome dominance in the mesopolyploid Brassica oleracea.</title>
        <authorList>
            <person name="Parkin I.A."/>
            <person name="Koh C."/>
            <person name="Tang H."/>
            <person name="Robinson S.J."/>
            <person name="Kagale S."/>
            <person name="Clarke W.E."/>
            <person name="Town C.D."/>
            <person name="Nixon J."/>
            <person name="Krishnakumar V."/>
            <person name="Bidwell S.L."/>
            <person name="Denoeud F."/>
            <person name="Belcram H."/>
            <person name="Links M.G."/>
            <person name="Just J."/>
            <person name="Clarke C."/>
            <person name="Bender T."/>
            <person name="Huebert T."/>
            <person name="Mason A.S."/>
            <person name="Pires J.C."/>
            <person name="Barker G."/>
            <person name="Moore J."/>
            <person name="Walley P.G."/>
            <person name="Manoli S."/>
            <person name="Batley J."/>
            <person name="Edwards D."/>
            <person name="Nelson M.N."/>
            <person name="Wang X."/>
            <person name="Paterson A.H."/>
            <person name="King G."/>
            <person name="Bancroft I."/>
            <person name="Chalhoub B."/>
            <person name="Sharpe A.G."/>
        </authorList>
    </citation>
    <scope>NUCLEOTIDE SEQUENCE</scope>
    <source>
        <strain evidence="2 3">cv. TO1000</strain>
    </source>
</reference>
<sequence>MSPEENIDEVGETNQTFSPLEIPTESTRKEDPVIGFRRYHTRKRHNHRRKNGSIMVKEISRERGVRDVDDIEDEK</sequence>
<keyword evidence="3" id="KW-1185">Reference proteome</keyword>
<dbReference type="HOGENOM" id="CLU_2674542_0_0_1"/>
<dbReference type="Gramene" id="Bo6g084810.1">
    <property type="protein sequence ID" value="Bo6g084810.1"/>
    <property type="gene ID" value="Bo6g084810"/>
</dbReference>
<dbReference type="AlphaFoldDB" id="A0A0D3CWB7"/>
<accession>A0A0D3CWB7</accession>
<protein>
    <submittedName>
        <fullName evidence="2">Uncharacterized protein</fullName>
    </submittedName>
</protein>